<keyword evidence="2" id="KW-1185">Reference proteome</keyword>
<protein>
    <submittedName>
        <fullName evidence="1">Uncharacterized protein</fullName>
    </submittedName>
</protein>
<reference evidence="2" key="1">
    <citation type="journal article" date="2012" name="Nature">
        <title>A physical, genetic and functional sequence assembly of the barley genome.</title>
        <authorList>
            <consortium name="The International Barley Genome Sequencing Consortium"/>
            <person name="Mayer K.F."/>
            <person name="Waugh R."/>
            <person name="Brown J.W."/>
            <person name="Schulman A."/>
            <person name="Langridge P."/>
            <person name="Platzer M."/>
            <person name="Fincher G.B."/>
            <person name="Muehlbauer G.J."/>
            <person name="Sato K."/>
            <person name="Close T.J."/>
            <person name="Wise R.P."/>
            <person name="Stein N."/>
        </authorList>
    </citation>
    <scope>NUCLEOTIDE SEQUENCE [LARGE SCALE GENOMIC DNA]</scope>
    <source>
        <strain evidence="2">cv. Morex</strain>
    </source>
</reference>
<evidence type="ECO:0000313" key="1">
    <source>
        <dbReference type="EnsemblPlants" id="HORVU.MOREX.r3.1HG0038460.1"/>
    </source>
</evidence>
<accession>A0A8I6X1T2</accession>
<dbReference type="EnsemblPlants" id="HORVU.MOREX.r3.1HG0038460.1">
    <property type="protein sequence ID" value="HORVU.MOREX.r3.1HG0038460.1"/>
    <property type="gene ID" value="HORVU.MOREX.r3.1HG0038460"/>
</dbReference>
<sequence length="124" mass="13711">MGTGAFLDIKCGYLHNTLVTWFTRLYHSGRKGFVVPRRGFIPLTEESVHKILGIPRGDIGIKYEADYDNEDEIASSLFPGDGSRPKITTVATAIIINNNGDASFISSQPCWLLQRIQGSATRTH</sequence>
<proteinExistence type="predicted"/>
<reference evidence="1" key="2">
    <citation type="submission" date="2020-10" db="EMBL/GenBank/DDBJ databases">
        <authorList>
            <person name="Scholz U."/>
            <person name="Mascher M."/>
            <person name="Fiebig A."/>
        </authorList>
    </citation>
    <scope>NUCLEOTIDE SEQUENCE [LARGE SCALE GENOMIC DNA]</scope>
    <source>
        <strain evidence="1">cv. Morex</strain>
    </source>
</reference>
<organism evidence="1 2">
    <name type="scientific">Hordeum vulgare subsp. vulgare</name>
    <name type="common">Domesticated barley</name>
    <dbReference type="NCBI Taxonomy" id="112509"/>
    <lineage>
        <taxon>Eukaryota</taxon>
        <taxon>Viridiplantae</taxon>
        <taxon>Streptophyta</taxon>
        <taxon>Embryophyta</taxon>
        <taxon>Tracheophyta</taxon>
        <taxon>Spermatophyta</taxon>
        <taxon>Magnoliopsida</taxon>
        <taxon>Liliopsida</taxon>
        <taxon>Poales</taxon>
        <taxon>Poaceae</taxon>
        <taxon>BOP clade</taxon>
        <taxon>Pooideae</taxon>
        <taxon>Triticodae</taxon>
        <taxon>Triticeae</taxon>
        <taxon>Hordeinae</taxon>
        <taxon>Hordeum</taxon>
    </lineage>
</organism>
<dbReference type="Proteomes" id="UP000011116">
    <property type="component" value="Chromosome 1H"/>
</dbReference>
<evidence type="ECO:0000313" key="2">
    <source>
        <dbReference type="Proteomes" id="UP000011116"/>
    </source>
</evidence>
<dbReference type="Gramene" id="HORVU.MOREX.r3.1HG0038460.1">
    <property type="protein sequence ID" value="HORVU.MOREX.r3.1HG0038460.1"/>
    <property type="gene ID" value="HORVU.MOREX.r3.1HG0038460"/>
</dbReference>
<reference evidence="1" key="3">
    <citation type="submission" date="2022-01" db="UniProtKB">
        <authorList>
            <consortium name="EnsemblPlants"/>
        </authorList>
    </citation>
    <scope>IDENTIFICATION</scope>
    <source>
        <strain evidence="1">subsp. vulgare</strain>
    </source>
</reference>
<name>A0A8I6X1T2_HORVV</name>
<dbReference type="AlphaFoldDB" id="A0A8I6X1T2"/>